<dbReference type="InterPro" id="IPR003772">
    <property type="entry name" value="YceD"/>
</dbReference>
<dbReference type="EMBL" id="OFSM01000005">
    <property type="protein sequence ID" value="SOY28533.1"/>
    <property type="molecule type" value="Genomic_DNA"/>
</dbReference>
<evidence type="ECO:0000313" key="1">
    <source>
        <dbReference type="EMBL" id="SOY28533.1"/>
    </source>
</evidence>
<proteinExistence type="predicted"/>
<organism evidence="1 2">
    <name type="scientific">Acetatifactor muris</name>
    <dbReference type="NCBI Taxonomy" id="879566"/>
    <lineage>
        <taxon>Bacteria</taxon>
        <taxon>Bacillati</taxon>
        <taxon>Bacillota</taxon>
        <taxon>Clostridia</taxon>
        <taxon>Lachnospirales</taxon>
        <taxon>Lachnospiraceae</taxon>
        <taxon>Acetatifactor</taxon>
    </lineage>
</organism>
<accession>A0A2K4ZDK4</accession>
<reference evidence="1 2" key="1">
    <citation type="submission" date="2018-01" db="EMBL/GenBank/DDBJ databases">
        <authorList>
            <person name="Gaut B.S."/>
            <person name="Morton B.R."/>
            <person name="Clegg M.T."/>
            <person name="Duvall M.R."/>
        </authorList>
    </citation>
    <scope>NUCLEOTIDE SEQUENCE [LARGE SCALE GENOMIC DNA]</scope>
    <source>
        <strain evidence="1">GP69</strain>
    </source>
</reference>
<evidence type="ECO:0000313" key="2">
    <source>
        <dbReference type="Proteomes" id="UP000236311"/>
    </source>
</evidence>
<dbReference type="Proteomes" id="UP000236311">
    <property type="component" value="Unassembled WGS sequence"/>
</dbReference>
<keyword evidence="2" id="KW-1185">Reference proteome</keyword>
<dbReference type="AlphaFoldDB" id="A0A2K4ZDK4"/>
<dbReference type="Pfam" id="PF02620">
    <property type="entry name" value="YceD"/>
    <property type="match status" value="1"/>
</dbReference>
<evidence type="ECO:0008006" key="3">
    <source>
        <dbReference type="Google" id="ProtNLM"/>
    </source>
</evidence>
<protein>
    <recommendedName>
        <fullName evidence="3">DUF177 domain-containing protein</fullName>
    </recommendedName>
</protein>
<sequence>MFVNLSDVLTSEGMQLKKEIPLEMNVFECRGERFEITGRTPVSLVITNAGPGRAKIEGGMELTLQAGCDRCLTEVPVELKLEFDRVALMPGGKPTEAEDEVALTEGYQLDTEAFVRNEILINWPVKILCREDCKGICPVCGQNLNMRDCGCDTFVPDPRMAVIQDIFKNKEV</sequence>
<gene>
    <name evidence="1" type="ORF">AMURIS_01243</name>
</gene>
<name>A0A2K4ZDK4_9FIRM</name>
<dbReference type="RefSeq" id="WP_172454979.1">
    <property type="nucleotide sequence ID" value="NZ_JANJZD010000005.1"/>
</dbReference>